<keyword evidence="1" id="KW-0732">Signal</keyword>
<evidence type="ECO:0000313" key="2">
    <source>
        <dbReference type="EMBL" id="GLD51930.1"/>
    </source>
</evidence>
<dbReference type="Proteomes" id="UP001279410">
    <property type="component" value="Unassembled WGS sequence"/>
</dbReference>
<reference evidence="2" key="1">
    <citation type="submission" date="2022-08" db="EMBL/GenBank/DDBJ databases">
        <title>Genome sequencing of akame (Lates japonicus).</title>
        <authorList>
            <person name="Hashiguchi Y."/>
            <person name="Takahashi H."/>
        </authorList>
    </citation>
    <scope>NUCLEOTIDE SEQUENCE</scope>
    <source>
        <strain evidence="2">Kochi</strain>
    </source>
</reference>
<gene>
    <name evidence="2" type="ORF">AKAME5_000489700</name>
</gene>
<dbReference type="EMBL" id="BRZM01000012">
    <property type="protein sequence ID" value="GLD51930.1"/>
    <property type="molecule type" value="Genomic_DNA"/>
</dbReference>
<organism evidence="2 3">
    <name type="scientific">Lates japonicus</name>
    <name type="common">Japanese lates</name>
    <dbReference type="NCBI Taxonomy" id="270547"/>
    <lineage>
        <taxon>Eukaryota</taxon>
        <taxon>Metazoa</taxon>
        <taxon>Chordata</taxon>
        <taxon>Craniata</taxon>
        <taxon>Vertebrata</taxon>
        <taxon>Euteleostomi</taxon>
        <taxon>Actinopterygii</taxon>
        <taxon>Neopterygii</taxon>
        <taxon>Teleostei</taxon>
        <taxon>Neoteleostei</taxon>
        <taxon>Acanthomorphata</taxon>
        <taxon>Carangaria</taxon>
        <taxon>Carangaria incertae sedis</taxon>
        <taxon>Centropomidae</taxon>
        <taxon>Lates</taxon>
    </lineage>
</organism>
<accession>A0AAD3R1V3</accession>
<feature type="signal peptide" evidence="1">
    <location>
        <begin position="1"/>
        <end position="19"/>
    </location>
</feature>
<name>A0AAD3R1V3_LATJO</name>
<dbReference type="AlphaFoldDB" id="A0AAD3R1V3"/>
<feature type="chain" id="PRO_5042134105" evidence="1">
    <location>
        <begin position="20"/>
        <end position="168"/>
    </location>
</feature>
<proteinExistence type="predicted"/>
<evidence type="ECO:0000256" key="1">
    <source>
        <dbReference type="SAM" id="SignalP"/>
    </source>
</evidence>
<keyword evidence="3" id="KW-1185">Reference proteome</keyword>
<sequence length="168" mass="19328">MAALTVSLLLLLPLREPSCEFDRCDRKIRQQQRPEEAPHVHNTSDKPYYIARSADALNPRTSLLRKHMKVHCKSSPPLSTNAHISSTNPSRPFAQLEPHWNCSANFPQVTNPTSGMCAKERRPNHLHTPPAMCQQELFLLIHGWMEADEGNSEFFVRFYAYTRMSDVW</sequence>
<comment type="caution">
    <text evidence="2">The sequence shown here is derived from an EMBL/GenBank/DDBJ whole genome shotgun (WGS) entry which is preliminary data.</text>
</comment>
<protein>
    <submittedName>
        <fullName evidence="2">Zinc finger protein ZIC 5</fullName>
    </submittedName>
</protein>
<evidence type="ECO:0000313" key="3">
    <source>
        <dbReference type="Proteomes" id="UP001279410"/>
    </source>
</evidence>